<evidence type="ECO:0000259" key="3">
    <source>
        <dbReference type="Pfam" id="PF00501"/>
    </source>
</evidence>
<evidence type="ECO:0000256" key="2">
    <source>
        <dbReference type="ARBA" id="ARBA00022598"/>
    </source>
</evidence>
<evidence type="ECO:0000313" key="6">
    <source>
        <dbReference type="Proteomes" id="UP001595816"/>
    </source>
</evidence>
<dbReference type="Gene3D" id="3.30.300.30">
    <property type="match status" value="1"/>
</dbReference>
<reference evidence="6" key="1">
    <citation type="journal article" date="2019" name="Int. J. Syst. Evol. Microbiol.">
        <title>The Global Catalogue of Microorganisms (GCM) 10K type strain sequencing project: providing services to taxonomists for standard genome sequencing and annotation.</title>
        <authorList>
            <consortium name="The Broad Institute Genomics Platform"/>
            <consortium name="The Broad Institute Genome Sequencing Center for Infectious Disease"/>
            <person name="Wu L."/>
            <person name="Ma J."/>
        </authorList>
    </citation>
    <scope>NUCLEOTIDE SEQUENCE [LARGE SCALE GENOMIC DNA]</scope>
    <source>
        <strain evidence="6">CGMCC 4.7289</strain>
    </source>
</reference>
<keyword evidence="6" id="KW-1185">Reference proteome</keyword>
<dbReference type="InterPro" id="IPR045851">
    <property type="entry name" value="AMP-bd_C_sf"/>
</dbReference>
<comment type="similarity">
    <text evidence="1">Belongs to the ATP-dependent AMP-binding enzyme family.</text>
</comment>
<evidence type="ECO:0000259" key="4">
    <source>
        <dbReference type="Pfam" id="PF13193"/>
    </source>
</evidence>
<dbReference type="InterPro" id="IPR000873">
    <property type="entry name" value="AMP-dep_synth/lig_dom"/>
</dbReference>
<dbReference type="CDD" id="cd05904">
    <property type="entry name" value="4CL"/>
    <property type="match status" value="1"/>
</dbReference>
<dbReference type="Proteomes" id="UP001595816">
    <property type="component" value="Unassembled WGS sequence"/>
</dbReference>
<accession>A0ABV8LLB0</accession>
<dbReference type="GO" id="GO:0016874">
    <property type="term" value="F:ligase activity"/>
    <property type="evidence" value="ECO:0007669"/>
    <property type="project" value="UniProtKB-KW"/>
</dbReference>
<dbReference type="PROSITE" id="PS00455">
    <property type="entry name" value="AMP_BINDING"/>
    <property type="match status" value="1"/>
</dbReference>
<dbReference type="InterPro" id="IPR020845">
    <property type="entry name" value="AMP-binding_CS"/>
</dbReference>
<dbReference type="PANTHER" id="PTHR24096">
    <property type="entry name" value="LONG-CHAIN-FATTY-ACID--COA LIGASE"/>
    <property type="match status" value="1"/>
</dbReference>
<organism evidence="5 6">
    <name type="scientific">Hamadaea flava</name>
    <dbReference type="NCBI Taxonomy" id="1742688"/>
    <lineage>
        <taxon>Bacteria</taxon>
        <taxon>Bacillati</taxon>
        <taxon>Actinomycetota</taxon>
        <taxon>Actinomycetes</taxon>
        <taxon>Micromonosporales</taxon>
        <taxon>Micromonosporaceae</taxon>
        <taxon>Hamadaea</taxon>
    </lineage>
</organism>
<feature type="domain" description="AMP-dependent synthetase/ligase" evidence="3">
    <location>
        <begin position="24"/>
        <end position="378"/>
    </location>
</feature>
<sequence>MFRSPFPDVAVPDATIPQHVLGGAAARGDAPALIDGRTGQTVTYAHLAYQVERLSAGLAEAGLRPGDVLAIFSPNTLLYPVVFHAALAAGATVTTVNALATPTDLASQLHDSKARFLVTVSPFLDRVTASQTQIPVFVCDQAEGYRSVSELLASTAPAPVVDLDPATAVATLPYSSGTTGVAKGVMLTHRNIVANVEQAQVPISYADDDRVIAILPFFHIYGLTVLMNMVLARGGALVILPRFDLAEFLGALAAHKVTRAMVAPPVVLALAKHPSVADYDLSALDVVFSGAAPLDGDLAAACAARLGCAVQQGYGMTELSPVTHAQPYGAQQNKAGSIGPLLPNTEARVVDVATGTDAGVGESGELLIRGPQVMLGYLGRPDETAATIDADGWLHTGDLGMVDADGDWYILDRVKELIKYKGYQVPPAELEAVLLNHPGIADAAVIAGHDADGEEIPHAFVVAATGSALTASDVIEYVSGRVAPYKKVRAVTFVDAIPKSASGKILRKDLRATL</sequence>
<dbReference type="Pfam" id="PF13193">
    <property type="entry name" value="AMP-binding_C"/>
    <property type="match status" value="1"/>
</dbReference>
<protein>
    <submittedName>
        <fullName evidence="5">4-coumarate--CoA ligase family protein</fullName>
    </submittedName>
</protein>
<evidence type="ECO:0000256" key="1">
    <source>
        <dbReference type="ARBA" id="ARBA00006432"/>
    </source>
</evidence>
<dbReference type="InterPro" id="IPR025110">
    <property type="entry name" value="AMP-bd_C"/>
</dbReference>
<keyword evidence="2 5" id="KW-0436">Ligase</keyword>
<dbReference type="SUPFAM" id="SSF56801">
    <property type="entry name" value="Acetyl-CoA synthetase-like"/>
    <property type="match status" value="1"/>
</dbReference>
<dbReference type="RefSeq" id="WP_253756113.1">
    <property type="nucleotide sequence ID" value="NZ_JAMZDZ010000001.1"/>
</dbReference>
<comment type="caution">
    <text evidence="5">The sequence shown here is derived from an EMBL/GenBank/DDBJ whole genome shotgun (WGS) entry which is preliminary data.</text>
</comment>
<dbReference type="Pfam" id="PF00501">
    <property type="entry name" value="AMP-binding"/>
    <property type="match status" value="1"/>
</dbReference>
<dbReference type="PANTHER" id="PTHR24096:SF149">
    <property type="entry name" value="AMP-BINDING DOMAIN-CONTAINING PROTEIN-RELATED"/>
    <property type="match status" value="1"/>
</dbReference>
<proteinExistence type="inferred from homology"/>
<evidence type="ECO:0000313" key="5">
    <source>
        <dbReference type="EMBL" id="MFC4131771.1"/>
    </source>
</evidence>
<name>A0ABV8LLB0_9ACTN</name>
<dbReference type="InterPro" id="IPR042099">
    <property type="entry name" value="ANL_N_sf"/>
</dbReference>
<dbReference type="EMBL" id="JBHSAY010000007">
    <property type="protein sequence ID" value="MFC4131771.1"/>
    <property type="molecule type" value="Genomic_DNA"/>
</dbReference>
<dbReference type="Gene3D" id="3.40.50.12780">
    <property type="entry name" value="N-terminal domain of ligase-like"/>
    <property type="match status" value="1"/>
</dbReference>
<gene>
    <name evidence="5" type="ORF">ACFOZ4_14275</name>
</gene>
<feature type="domain" description="AMP-binding enzyme C-terminal" evidence="4">
    <location>
        <begin position="429"/>
        <end position="504"/>
    </location>
</feature>